<sequence length="76" mass="8627">EERRHPAFRPRGNAGAALRGAPCIFFHPDCDRRPQHWTGSADPAVQRRTAGARGLTTFVAYRRWGFPPRPEDRSTI</sequence>
<feature type="non-terminal residue" evidence="1">
    <location>
        <position position="76"/>
    </location>
</feature>
<name>A0A6J4QFL7_9BURK</name>
<protein>
    <submittedName>
        <fullName evidence="1">Uncharacterized protein</fullName>
    </submittedName>
</protein>
<reference evidence="1" key="1">
    <citation type="submission" date="2020-02" db="EMBL/GenBank/DDBJ databases">
        <authorList>
            <person name="Meier V. D."/>
        </authorList>
    </citation>
    <scope>NUCLEOTIDE SEQUENCE</scope>
    <source>
        <strain evidence="1">AVDCRST_MAG51</strain>
    </source>
</reference>
<dbReference type="AlphaFoldDB" id="A0A6J4QFL7"/>
<gene>
    <name evidence="1" type="ORF">AVDCRST_MAG51-2960</name>
</gene>
<organism evidence="1">
    <name type="scientific">uncultured Ramlibacter sp</name>
    <dbReference type="NCBI Taxonomy" id="260755"/>
    <lineage>
        <taxon>Bacteria</taxon>
        <taxon>Pseudomonadati</taxon>
        <taxon>Pseudomonadota</taxon>
        <taxon>Betaproteobacteria</taxon>
        <taxon>Burkholderiales</taxon>
        <taxon>Comamonadaceae</taxon>
        <taxon>Ramlibacter</taxon>
        <taxon>environmental samples</taxon>
    </lineage>
</organism>
<dbReference type="EMBL" id="CADCUX010000634">
    <property type="protein sequence ID" value="CAA9436440.1"/>
    <property type="molecule type" value="Genomic_DNA"/>
</dbReference>
<evidence type="ECO:0000313" key="1">
    <source>
        <dbReference type="EMBL" id="CAA9436440.1"/>
    </source>
</evidence>
<proteinExistence type="predicted"/>
<feature type="non-terminal residue" evidence="1">
    <location>
        <position position="1"/>
    </location>
</feature>
<accession>A0A6J4QFL7</accession>